<evidence type="ECO:0000256" key="4">
    <source>
        <dbReference type="ARBA" id="ARBA00023136"/>
    </source>
</evidence>
<feature type="region of interest" description="Disordered" evidence="6">
    <location>
        <begin position="65"/>
        <end position="127"/>
    </location>
</feature>
<sequence length="127" mass="14540">METLGTLLVLVTLLLKPSEAQQDTGKRLQPWLVGLIAVVGFLFIVFVYLLANRIWCSKARDKDEEEAEFREQPNVCPDMDLSKKDKKEKRKKEKKNKHAEKGESNLGLELEEKEEPPDQVEGKNTAM</sequence>
<dbReference type="CTD" id="284422"/>
<feature type="compositionally biased region" description="Acidic residues" evidence="6">
    <location>
        <begin position="109"/>
        <end position="118"/>
    </location>
</feature>
<keyword evidence="8" id="KW-0732">Signal</keyword>
<dbReference type="Proteomes" id="UP000248480">
    <property type="component" value="Unplaced"/>
</dbReference>
<feature type="signal peptide" evidence="8">
    <location>
        <begin position="1"/>
        <end position="20"/>
    </location>
</feature>
<evidence type="ECO:0000313" key="10">
    <source>
        <dbReference type="RefSeq" id="XP_004378704.1"/>
    </source>
</evidence>
<dbReference type="Pfam" id="PF15807">
    <property type="entry name" value="MAP17"/>
    <property type="match status" value="1"/>
</dbReference>
<name>A0A2Y9DQC3_TRIMA</name>
<evidence type="ECO:0000256" key="6">
    <source>
        <dbReference type="SAM" id="MobiDB-lite"/>
    </source>
</evidence>
<dbReference type="InParanoid" id="A0A2Y9DQC3"/>
<keyword evidence="3 7" id="KW-1133">Transmembrane helix</keyword>
<proteinExistence type="inferred from homology"/>
<gene>
    <name evidence="10" type="primary">SMIM24</name>
</gene>
<dbReference type="RefSeq" id="XP_004378704.1">
    <property type="nucleotide sequence ID" value="XM_004378647.1"/>
</dbReference>
<feature type="transmembrane region" description="Helical" evidence="7">
    <location>
        <begin position="30"/>
        <end position="51"/>
    </location>
</feature>
<evidence type="ECO:0000256" key="2">
    <source>
        <dbReference type="ARBA" id="ARBA00022692"/>
    </source>
</evidence>
<dbReference type="OrthoDB" id="8893098at2759"/>
<comment type="subcellular location">
    <subcellularLocation>
        <location evidence="1">Membrane</location>
        <topology evidence="1">Single-pass membrane protein</topology>
    </subcellularLocation>
</comment>
<evidence type="ECO:0000256" key="1">
    <source>
        <dbReference type="ARBA" id="ARBA00004167"/>
    </source>
</evidence>
<reference evidence="10" key="1">
    <citation type="submission" date="2025-08" db="UniProtKB">
        <authorList>
            <consortium name="RefSeq"/>
        </authorList>
    </citation>
    <scope>IDENTIFICATION</scope>
</reference>
<comment type="similarity">
    <text evidence="5">Belongs to the PDZK1-interacting protein 1/SMIM24 family.</text>
</comment>
<dbReference type="AlphaFoldDB" id="A0A2Y9DQC3"/>
<evidence type="ECO:0000256" key="7">
    <source>
        <dbReference type="SAM" id="Phobius"/>
    </source>
</evidence>
<feature type="chain" id="PRO_5015976254" evidence="8">
    <location>
        <begin position="21"/>
        <end position="127"/>
    </location>
</feature>
<dbReference type="InterPro" id="IPR031627">
    <property type="entry name" value="PDZK1IP1/SMIM24"/>
</dbReference>
<evidence type="ECO:0000256" key="5">
    <source>
        <dbReference type="ARBA" id="ARBA00049650"/>
    </source>
</evidence>
<accession>A0A2Y9DQC3</accession>
<keyword evidence="2 7" id="KW-0812">Transmembrane</keyword>
<protein>
    <submittedName>
        <fullName evidence="10">Small integral membrane protein 24</fullName>
    </submittedName>
</protein>
<dbReference type="PANTHER" id="PTHR15296">
    <property type="entry name" value="MEMBRANE-ASSOCIATED PROTEIN MAP17"/>
    <property type="match status" value="1"/>
</dbReference>
<dbReference type="GO" id="GO:0016020">
    <property type="term" value="C:membrane"/>
    <property type="evidence" value="ECO:0007669"/>
    <property type="project" value="UniProtKB-SubCell"/>
</dbReference>
<evidence type="ECO:0000313" key="9">
    <source>
        <dbReference type="Proteomes" id="UP000248480"/>
    </source>
</evidence>
<organism evidence="9 10">
    <name type="scientific">Trichechus manatus latirostris</name>
    <name type="common">Florida manatee</name>
    <dbReference type="NCBI Taxonomy" id="127582"/>
    <lineage>
        <taxon>Eukaryota</taxon>
        <taxon>Metazoa</taxon>
        <taxon>Chordata</taxon>
        <taxon>Craniata</taxon>
        <taxon>Vertebrata</taxon>
        <taxon>Euteleostomi</taxon>
        <taxon>Mammalia</taxon>
        <taxon>Eutheria</taxon>
        <taxon>Afrotheria</taxon>
        <taxon>Sirenia</taxon>
        <taxon>Trichechidae</taxon>
        <taxon>Trichechus</taxon>
    </lineage>
</organism>
<evidence type="ECO:0000256" key="8">
    <source>
        <dbReference type="SAM" id="SignalP"/>
    </source>
</evidence>
<keyword evidence="9" id="KW-1185">Reference proteome</keyword>
<keyword evidence="4 7" id="KW-0472">Membrane</keyword>
<evidence type="ECO:0000256" key="3">
    <source>
        <dbReference type="ARBA" id="ARBA00022989"/>
    </source>
</evidence>
<dbReference type="FunCoup" id="A0A2Y9DQC3">
    <property type="interactions" value="1"/>
</dbReference>
<dbReference type="STRING" id="127582.A0A2Y9DQC3"/>
<dbReference type="GeneID" id="101358236"/>
<dbReference type="PANTHER" id="PTHR15296:SF2">
    <property type="entry name" value="SMALL INTEGRAL MEMBRANE PROTEIN 24"/>
    <property type="match status" value="1"/>
</dbReference>
<dbReference type="KEGG" id="tmu:101358236"/>
<feature type="compositionally biased region" description="Basic residues" evidence="6">
    <location>
        <begin position="86"/>
        <end position="98"/>
    </location>
</feature>